<organism evidence="1 2">
    <name type="scientific">Plasmodium brasilianum</name>
    <dbReference type="NCBI Taxonomy" id="5824"/>
    <lineage>
        <taxon>Eukaryota</taxon>
        <taxon>Sar</taxon>
        <taxon>Alveolata</taxon>
        <taxon>Apicomplexa</taxon>
        <taxon>Aconoidasida</taxon>
        <taxon>Haemosporida</taxon>
        <taxon>Plasmodiidae</taxon>
        <taxon>Plasmodium</taxon>
        <taxon>Plasmodium (Plasmodium)</taxon>
    </lineage>
</organism>
<dbReference type="EMBL" id="CM043776">
    <property type="protein sequence ID" value="KAI4839094.1"/>
    <property type="molecule type" value="Genomic_DNA"/>
</dbReference>
<comment type="caution">
    <text evidence="1">The sequence shown here is derived from an EMBL/GenBank/DDBJ whole genome shotgun (WGS) entry which is preliminary data.</text>
</comment>
<gene>
    <name evidence="1" type="ORF">MKS88_002610</name>
</gene>
<name>A0ACB9YAH0_PLABR</name>
<proteinExistence type="predicted"/>
<protein>
    <submittedName>
        <fullName evidence="1">Uncharacterized protein</fullName>
    </submittedName>
</protein>
<evidence type="ECO:0000313" key="1">
    <source>
        <dbReference type="EMBL" id="KAI4839094.1"/>
    </source>
</evidence>
<reference evidence="1" key="1">
    <citation type="submission" date="2022-06" db="EMBL/GenBank/DDBJ databases">
        <title>The First Complete Genome of the Simian Malaria Parasite Plasmodium brasilianum.</title>
        <authorList>
            <person name="Bajic M."/>
            <person name="Ravishankar S."/>
        </authorList>
    </citation>
    <scope>NUCLEOTIDE SEQUENCE</scope>
    <source>
        <strain evidence="1">Bolivian I</strain>
    </source>
</reference>
<dbReference type="Proteomes" id="UP001056978">
    <property type="component" value="Chromosome 8"/>
</dbReference>
<evidence type="ECO:0000313" key="2">
    <source>
        <dbReference type="Proteomes" id="UP001056978"/>
    </source>
</evidence>
<accession>A0ACB9YAH0</accession>
<sequence>MKQKNKFFFLTLLIWIFNCSYERTNFHKPCNKKISFNYTSKIRLNRLLYGETDADSQETVFNLKKYFKDNFEKSSNSLVYKDNSENTYDSLSSIDYLGGVNEELKEKPFRKKQYKSTENNISQLTSPHLKRLYSQFEIELPEQSHNEYKRLNICTCKSKEIITRKMLKDFRPYILSFVFLIMSAACASYKGFYISLVLLLLSVLYLFFRLFNNFNEGFDNISIIRKNLLNNPKHNSLQ</sequence>
<keyword evidence="2" id="KW-1185">Reference proteome</keyword>